<dbReference type="PROSITE" id="PS50878">
    <property type="entry name" value="RT_POL"/>
    <property type="match status" value="1"/>
</dbReference>
<dbReference type="InterPro" id="IPR026960">
    <property type="entry name" value="RVT-Znf"/>
</dbReference>
<dbReference type="PANTHER" id="PTHR33116">
    <property type="entry name" value="REVERSE TRANSCRIPTASE ZINC-BINDING DOMAIN-CONTAINING PROTEIN-RELATED-RELATED"/>
    <property type="match status" value="1"/>
</dbReference>
<protein>
    <submittedName>
        <fullName evidence="3">Ribonuclease H protein</fullName>
    </submittedName>
</protein>
<dbReference type="InterPro" id="IPR044730">
    <property type="entry name" value="RNase_H-like_dom_plant"/>
</dbReference>
<sequence>MTVFPKMQVAHLELSQSDHRGLLVEAECTVERKVSSFRFQHMWTTHSEFLGVVRRNWQYPTVGSGMMRLQQKLTRLKHCLKKWNKMVFGNVFDNVAAAEQGLKEADEAYDQDPCDRTHVERNRCSAELVRALAQEEAFWRQKAGTRWAKDGERNTRYFHSLVQKRRFQGTIFGIQHEGEYLTDPIAIKDSAASFFQRLLTVEPVFPEEMDGEHLEDGLTDEDRWSLCIMPTLEEVREVVFSIDPDSVAGQDGFGAVFFHTCWEIIAEDVFGAVTEFFHGEKMPKGFTATTISLIPKTASPTCWSEYRPISLCNVTNKICTKLMTIRLGHVLPKVISLSQSGFVPGRLLSDNVLLAQELIHSLESRRPDGNVVFKLDMAKAYDRVSWEFLYQVLLRKGFPQRWIGLVANAISHCWFSVLVNGEHAGFFHSTRGLRQGDPLSPALFVLAADYLSRGLERLFAAHPMMFYQAPGLIRVSHVAYADDLMIFTTTSRQNMELLHDFWRAYERVSGQLINGSKSSFIVGHQASSLQTQAVQDVLGYQLKHLPITYLGVPLYKGNRKACLFDPIISRLRDLLQGWAMRNLSHGGRLALIRSVLQATPLHLLQVIHPPKSVLITIERIFNGFFWGSYNGRKHIHWSSWAKACFPVAEGGLGIRSLADYVRAFSMKLWWRFRGKSSLWSEYLHGRYCRNLHPTIVPYNRNHSSVWHRLCRIRDVAEPFIFWTLGEGSVSFWHDNWFGEKPLAQLVHRDTYTMESVHYYWHEGEWNVPRSLRIIPMPFAQIICQIHIAAGQGDRIVWTESSTGDFSTKSAWEAIRQASPRRQLLADVWHRSLRPTISVFLWRLFQDRIPVDARMQQKGFSFPNKGQCCEAEETVSHLFIESAAVQGVWQHFAAIFGLCLCDTGSLTHMVHFWRYSTAFHSDLHIRTLIPFLILWFTWTQQNAAKYRGVPFSTDSIILEVQRHLHTLYAARTLTSTQWKGDLHRAAIMGFIFRRQVPRAPSIVRWHAPSPSWFKLNTDGSSLGNPGLAGAAGIIRDSAGHVHLVYQFALGTGTSVLAELTAVWRGMELALTHGLAPLVVEVDATTVISLLQSRASGKWEFQHMIMRIICLQQLLVADVQHVFREANGAADHLAKEAASLQLTRVLHHDDITGILRGILCLDRQGVPHLRRG</sequence>
<dbReference type="SUPFAM" id="SSF53098">
    <property type="entry name" value="Ribonuclease H-like"/>
    <property type="match status" value="1"/>
</dbReference>
<dbReference type="InterPro" id="IPR043502">
    <property type="entry name" value="DNA/RNA_pol_sf"/>
</dbReference>
<name>A0AAW2P1V4_SESRA</name>
<dbReference type="InterPro" id="IPR000477">
    <property type="entry name" value="RT_dom"/>
</dbReference>
<feature type="domain" description="Reverse transcriptase" evidence="1">
    <location>
        <begin position="275"/>
        <end position="554"/>
    </location>
</feature>
<dbReference type="Gene3D" id="3.30.420.10">
    <property type="entry name" value="Ribonuclease H-like superfamily/Ribonuclease H"/>
    <property type="match status" value="1"/>
</dbReference>
<dbReference type="CDD" id="cd01650">
    <property type="entry name" value="RT_nLTR_like"/>
    <property type="match status" value="1"/>
</dbReference>
<organism evidence="3">
    <name type="scientific">Sesamum radiatum</name>
    <name type="common">Black benniseed</name>
    <dbReference type="NCBI Taxonomy" id="300843"/>
    <lineage>
        <taxon>Eukaryota</taxon>
        <taxon>Viridiplantae</taxon>
        <taxon>Streptophyta</taxon>
        <taxon>Embryophyta</taxon>
        <taxon>Tracheophyta</taxon>
        <taxon>Spermatophyta</taxon>
        <taxon>Magnoliopsida</taxon>
        <taxon>eudicotyledons</taxon>
        <taxon>Gunneridae</taxon>
        <taxon>Pentapetalae</taxon>
        <taxon>asterids</taxon>
        <taxon>lamiids</taxon>
        <taxon>Lamiales</taxon>
        <taxon>Pedaliaceae</taxon>
        <taxon>Sesamum</taxon>
    </lineage>
</organism>
<dbReference type="AlphaFoldDB" id="A0AAW2P1V4"/>
<evidence type="ECO:0000259" key="2">
    <source>
        <dbReference type="PROSITE" id="PS50879"/>
    </source>
</evidence>
<reference evidence="3" key="2">
    <citation type="journal article" date="2024" name="Plant">
        <title>Genomic evolution and insights into agronomic trait innovations of Sesamum species.</title>
        <authorList>
            <person name="Miao H."/>
            <person name="Wang L."/>
            <person name="Qu L."/>
            <person name="Liu H."/>
            <person name="Sun Y."/>
            <person name="Le M."/>
            <person name="Wang Q."/>
            <person name="Wei S."/>
            <person name="Zheng Y."/>
            <person name="Lin W."/>
            <person name="Duan Y."/>
            <person name="Cao H."/>
            <person name="Xiong S."/>
            <person name="Wang X."/>
            <person name="Wei L."/>
            <person name="Li C."/>
            <person name="Ma Q."/>
            <person name="Ju M."/>
            <person name="Zhao R."/>
            <person name="Li G."/>
            <person name="Mu C."/>
            <person name="Tian Q."/>
            <person name="Mei H."/>
            <person name="Zhang T."/>
            <person name="Gao T."/>
            <person name="Zhang H."/>
        </authorList>
    </citation>
    <scope>NUCLEOTIDE SEQUENCE</scope>
    <source>
        <strain evidence="3">G02</strain>
    </source>
</reference>
<dbReference type="PROSITE" id="PS50879">
    <property type="entry name" value="RNASE_H_1"/>
    <property type="match status" value="1"/>
</dbReference>
<dbReference type="SUPFAM" id="SSF56672">
    <property type="entry name" value="DNA/RNA polymerases"/>
    <property type="match status" value="1"/>
</dbReference>
<dbReference type="Pfam" id="PF00078">
    <property type="entry name" value="RVT_1"/>
    <property type="match status" value="1"/>
</dbReference>
<dbReference type="InterPro" id="IPR002156">
    <property type="entry name" value="RNaseH_domain"/>
</dbReference>
<dbReference type="GO" id="GO:0004523">
    <property type="term" value="F:RNA-DNA hybrid ribonuclease activity"/>
    <property type="evidence" value="ECO:0007669"/>
    <property type="project" value="InterPro"/>
</dbReference>
<dbReference type="CDD" id="cd06222">
    <property type="entry name" value="RNase_H_like"/>
    <property type="match status" value="1"/>
</dbReference>
<dbReference type="PANTHER" id="PTHR33116:SF80">
    <property type="entry name" value="REVERSE TRANSCRIPTASE ZINC-BINDING DOMAIN-CONTAINING PROTEIN"/>
    <property type="match status" value="1"/>
</dbReference>
<dbReference type="Pfam" id="PF13966">
    <property type="entry name" value="zf-RVT"/>
    <property type="match status" value="1"/>
</dbReference>
<comment type="caution">
    <text evidence="3">The sequence shown here is derived from an EMBL/GenBank/DDBJ whole genome shotgun (WGS) entry which is preliminary data.</text>
</comment>
<feature type="domain" description="RNase H type-1" evidence="2">
    <location>
        <begin position="1008"/>
        <end position="1141"/>
    </location>
</feature>
<accession>A0AAW2P1V4</accession>
<evidence type="ECO:0000259" key="1">
    <source>
        <dbReference type="PROSITE" id="PS50878"/>
    </source>
</evidence>
<reference evidence="3" key="1">
    <citation type="submission" date="2020-06" db="EMBL/GenBank/DDBJ databases">
        <authorList>
            <person name="Li T."/>
            <person name="Hu X."/>
            <person name="Zhang T."/>
            <person name="Song X."/>
            <person name="Zhang H."/>
            <person name="Dai N."/>
            <person name="Sheng W."/>
            <person name="Hou X."/>
            <person name="Wei L."/>
        </authorList>
    </citation>
    <scope>NUCLEOTIDE SEQUENCE</scope>
    <source>
        <strain evidence="3">G02</strain>
        <tissue evidence="3">Leaf</tissue>
    </source>
</reference>
<evidence type="ECO:0000313" key="3">
    <source>
        <dbReference type="EMBL" id="KAL0349799.1"/>
    </source>
</evidence>
<dbReference type="Pfam" id="PF13456">
    <property type="entry name" value="RVT_3"/>
    <property type="match status" value="1"/>
</dbReference>
<dbReference type="GO" id="GO:0003676">
    <property type="term" value="F:nucleic acid binding"/>
    <property type="evidence" value="ECO:0007669"/>
    <property type="project" value="InterPro"/>
</dbReference>
<dbReference type="EMBL" id="JACGWJ010000018">
    <property type="protein sequence ID" value="KAL0349799.1"/>
    <property type="molecule type" value="Genomic_DNA"/>
</dbReference>
<gene>
    <name evidence="3" type="ORF">Sradi_4129100</name>
</gene>
<proteinExistence type="predicted"/>
<dbReference type="InterPro" id="IPR036397">
    <property type="entry name" value="RNaseH_sf"/>
</dbReference>
<dbReference type="InterPro" id="IPR012337">
    <property type="entry name" value="RNaseH-like_sf"/>
</dbReference>